<dbReference type="EMBL" id="BLAN01000053">
    <property type="protein sequence ID" value="GET08085.1"/>
    <property type="molecule type" value="Genomic_DNA"/>
</dbReference>
<dbReference type="Proteomes" id="UP000494178">
    <property type="component" value="Unassembled WGS sequence"/>
</dbReference>
<evidence type="ECO:0000313" key="1">
    <source>
        <dbReference type="EMBL" id="GET08085.1"/>
    </source>
</evidence>
<accession>A0A6F9YNV9</accession>
<reference evidence="1" key="1">
    <citation type="submission" date="2019-10" db="EMBL/GenBank/DDBJ databases">
        <title>Lactobacillus agilis SY111 Whole Genome Sequencing Project.</title>
        <authorList>
            <person name="Suzuki S."/>
            <person name="Endo A."/>
            <person name="Maeno S."/>
            <person name="Shiwa Y."/>
            <person name="Matsutani M."/>
            <person name="Kajikawa A."/>
        </authorList>
    </citation>
    <scope>NUCLEOTIDE SEQUENCE</scope>
    <source>
        <strain evidence="1">SY111</strain>
    </source>
</reference>
<name>A0A6F9YNV9_9LACO</name>
<dbReference type="RefSeq" id="WP_172575840.1">
    <property type="nucleotide sequence ID" value="NZ_BLAN01000053.1"/>
</dbReference>
<dbReference type="AlphaFoldDB" id="A0A6F9YNV9"/>
<organism evidence="1">
    <name type="scientific">Ligilactobacillus agilis</name>
    <dbReference type="NCBI Taxonomy" id="1601"/>
    <lineage>
        <taxon>Bacteria</taxon>
        <taxon>Bacillati</taxon>
        <taxon>Bacillota</taxon>
        <taxon>Bacilli</taxon>
        <taxon>Lactobacillales</taxon>
        <taxon>Lactobacillaceae</taxon>
        <taxon>Ligilactobacillus</taxon>
    </lineage>
</organism>
<sequence length="50" mass="5229">MSNQTLITSAIAVLLLALGMANIGNSHNQATAANANYSYVSSQIALQQLH</sequence>
<comment type="caution">
    <text evidence="1">The sequence shown here is derived from an EMBL/GenBank/DDBJ whole genome shotgun (WGS) entry which is preliminary data.</text>
</comment>
<protein>
    <submittedName>
        <fullName evidence="1">Uncharacterized protein</fullName>
    </submittedName>
</protein>
<gene>
    <name evidence="1" type="ORF">SY111_07090</name>
</gene>
<proteinExistence type="predicted"/>